<evidence type="ECO:0000313" key="2">
    <source>
        <dbReference type="Proteomes" id="UP000593966"/>
    </source>
</evidence>
<reference evidence="1 2" key="1">
    <citation type="submission" date="2020-02" db="EMBL/GenBank/DDBJ databases">
        <title>Tigecycline-resistant Acinetobacter species from pigs and migratory birds.</title>
        <authorList>
            <person name="Chen C."/>
            <person name="Sun J."/>
            <person name="Liao X.-P."/>
            <person name="Liu Y.-H."/>
        </authorList>
    </citation>
    <scope>NUCLEOTIDE SEQUENCE [LARGE SCALE GENOMIC DNA]</scope>
    <source>
        <strain evidence="1 2">YH12207_T</strain>
    </source>
</reference>
<sequence>MSKVLIELSESARNARSMILQSLAVVNNGEIASKLGLDPTTLSKMKNEKKNNGLSELDVFCELLQLIGLKIVAADDVYCSVETAEATRELLRNCFNSPDYMRILFK</sequence>
<dbReference type="Proteomes" id="UP000593966">
    <property type="component" value="Chromosome"/>
</dbReference>
<dbReference type="AlphaFoldDB" id="A0A7S6VW65"/>
<dbReference type="InterPro" id="IPR010982">
    <property type="entry name" value="Lambda_DNA-bd_dom_sf"/>
</dbReference>
<evidence type="ECO:0000313" key="1">
    <source>
        <dbReference type="EMBL" id="QOW46030.1"/>
    </source>
</evidence>
<dbReference type="RefSeq" id="WP_180045552.1">
    <property type="nucleotide sequence ID" value="NZ_CP048659.1"/>
</dbReference>
<proteinExistence type="predicted"/>
<name>A0A7S6VW65_9GAMM</name>
<dbReference type="GO" id="GO:0003677">
    <property type="term" value="F:DNA binding"/>
    <property type="evidence" value="ECO:0007669"/>
    <property type="project" value="InterPro"/>
</dbReference>
<keyword evidence="2" id="KW-1185">Reference proteome</keyword>
<organism evidence="1 2">
    <name type="scientific">Acinetobacter piscicola</name>
    <dbReference type="NCBI Taxonomy" id="2006115"/>
    <lineage>
        <taxon>Bacteria</taxon>
        <taxon>Pseudomonadati</taxon>
        <taxon>Pseudomonadota</taxon>
        <taxon>Gammaproteobacteria</taxon>
        <taxon>Moraxellales</taxon>
        <taxon>Moraxellaceae</taxon>
        <taxon>Acinetobacter</taxon>
    </lineage>
</organism>
<dbReference type="SUPFAM" id="SSF47413">
    <property type="entry name" value="lambda repressor-like DNA-binding domains"/>
    <property type="match status" value="1"/>
</dbReference>
<accession>A0A7S6VW65</accession>
<protein>
    <submittedName>
        <fullName evidence="1">XRE family transcriptional regulator</fullName>
    </submittedName>
</protein>
<dbReference type="Gene3D" id="1.10.260.40">
    <property type="entry name" value="lambda repressor-like DNA-binding domains"/>
    <property type="match status" value="1"/>
</dbReference>
<gene>
    <name evidence="1" type="ORF">G0028_09050</name>
</gene>
<dbReference type="EMBL" id="CP048659">
    <property type="protein sequence ID" value="QOW46030.1"/>
    <property type="molecule type" value="Genomic_DNA"/>
</dbReference>